<feature type="transmembrane region" description="Helical" evidence="1">
    <location>
        <begin position="235"/>
        <end position="254"/>
    </location>
</feature>
<organism evidence="3 4">
    <name type="scientific">Clostridium frigidicarnis</name>
    <dbReference type="NCBI Taxonomy" id="84698"/>
    <lineage>
        <taxon>Bacteria</taxon>
        <taxon>Bacillati</taxon>
        <taxon>Bacillota</taxon>
        <taxon>Clostridia</taxon>
        <taxon>Eubacteriales</taxon>
        <taxon>Clostridiaceae</taxon>
        <taxon>Clostridium</taxon>
    </lineage>
</organism>
<feature type="transmembrane region" description="Helical" evidence="1">
    <location>
        <begin position="166"/>
        <end position="186"/>
    </location>
</feature>
<reference evidence="3 4" key="1">
    <citation type="submission" date="2016-10" db="EMBL/GenBank/DDBJ databases">
        <authorList>
            <person name="de Groot N.N."/>
        </authorList>
    </citation>
    <scope>NUCLEOTIDE SEQUENCE [LARGE SCALE GENOMIC DNA]</scope>
    <source>
        <strain evidence="3 4">DSM 12271</strain>
    </source>
</reference>
<feature type="transmembrane region" description="Helical" evidence="1">
    <location>
        <begin position="34"/>
        <end position="52"/>
    </location>
</feature>
<keyword evidence="1" id="KW-0472">Membrane</keyword>
<feature type="transmembrane region" description="Helical" evidence="1">
    <location>
        <begin position="103"/>
        <end position="123"/>
    </location>
</feature>
<keyword evidence="1" id="KW-1133">Transmembrane helix</keyword>
<feature type="transmembrane region" description="Helical" evidence="1">
    <location>
        <begin position="198"/>
        <end position="215"/>
    </location>
</feature>
<dbReference type="Pfam" id="PF01757">
    <property type="entry name" value="Acyl_transf_3"/>
    <property type="match status" value="1"/>
</dbReference>
<feature type="transmembrane region" description="Helical" evidence="1">
    <location>
        <begin position="64"/>
        <end position="83"/>
    </location>
</feature>
<accession>A0A1I0WF04</accession>
<feature type="transmembrane region" description="Helical" evidence="1">
    <location>
        <begin position="12"/>
        <end position="28"/>
    </location>
</feature>
<dbReference type="EMBL" id="FOKI01000005">
    <property type="protein sequence ID" value="SFA87325.1"/>
    <property type="molecule type" value="Genomic_DNA"/>
</dbReference>
<dbReference type="RefSeq" id="WP_177199306.1">
    <property type="nucleotide sequence ID" value="NZ_FOKI01000005.1"/>
</dbReference>
<feature type="domain" description="Acyltransferase 3" evidence="2">
    <location>
        <begin position="9"/>
        <end position="306"/>
    </location>
</feature>
<dbReference type="PANTHER" id="PTHR37312:SF1">
    <property type="entry name" value="MEMBRANE-BOUND ACYLTRANSFERASE YKRP-RELATED"/>
    <property type="match status" value="1"/>
</dbReference>
<evidence type="ECO:0000313" key="3">
    <source>
        <dbReference type="EMBL" id="SFA87325.1"/>
    </source>
</evidence>
<feature type="transmembrane region" description="Helical" evidence="1">
    <location>
        <begin position="130"/>
        <end position="146"/>
    </location>
</feature>
<sequence length="341" mass="40053">MGHTNKRLNYIDVAKGILILTVIISHAPTELAQYMYWFHMPAFFFISGLLYKNNFDFKTQFTKFFLPYMAFSFVDILLCFLTSPETLSLSNFISYFSKHLYSGKATGGVFWFIPVLFFTKLIFDFLKKNFNNFFIILIGVISYLMAHRYSINNIPEHIVDITLDNYKLWDFDVIFMSLPYYIIGYYAKPIISFVESKITLFLSILGVLIFTYLNWEMEFYYYLNMKFSYYKEPVLDLVVPLLFIILILSLSYRITLWGKYKNLSYIGKNSLVIMYLHNPIGSFFVQRYFVGPVSFLIIGLTSSLIINKYLIDKSDLLKFITKGISPSKKSSREVQLSSLKY</sequence>
<feature type="transmembrane region" description="Helical" evidence="1">
    <location>
        <begin position="266"/>
        <end position="285"/>
    </location>
</feature>
<evidence type="ECO:0000259" key="2">
    <source>
        <dbReference type="Pfam" id="PF01757"/>
    </source>
</evidence>
<proteinExistence type="predicted"/>
<keyword evidence="1" id="KW-0812">Transmembrane</keyword>
<dbReference type="InterPro" id="IPR002656">
    <property type="entry name" value="Acyl_transf_3_dom"/>
</dbReference>
<evidence type="ECO:0000313" key="4">
    <source>
        <dbReference type="Proteomes" id="UP000198619"/>
    </source>
</evidence>
<protein>
    <submittedName>
        <fullName evidence="3">Fucose 4-O-acetylase</fullName>
    </submittedName>
</protein>
<dbReference type="InterPro" id="IPR052734">
    <property type="entry name" value="Nod_factor_acetyltransferase"/>
</dbReference>
<keyword evidence="4" id="KW-1185">Reference proteome</keyword>
<dbReference type="STRING" id="84698.SAMN04488528_100550"/>
<dbReference type="GO" id="GO:0016747">
    <property type="term" value="F:acyltransferase activity, transferring groups other than amino-acyl groups"/>
    <property type="evidence" value="ECO:0007669"/>
    <property type="project" value="InterPro"/>
</dbReference>
<dbReference type="Proteomes" id="UP000198619">
    <property type="component" value="Unassembled WGS sequence"/>
</dbReference>
<name>A0A1I0WF04_9CLOT</name>
<dbReference type="AlphaFoldDB" id="A0A1I0WF04"/>
<dbReference type="PANTHER" id="PTHR37312">
    <property type="entry name" value="MEMBRANE-BOUND ACYLTRANSFERASE YKRP-RELATED"/>
    <property type="match status" value="1"/>
</dbReference>
<feature type="transmembrane region" description="Helical" evidence="1">
    <location>
        <begin position="291"/>
        <end position="311"/>
    </location>
</feature>
<gene>
    <name evidence="3" type="ORF">SAMN04488528_100550</name>
</gene>
<evidence type="ECO:0000256" key="1">
    <source>
        <dbReference type="SAM" id="Phobius"/>
    </source>
</evidence>